<dbReference type="OrthoDB" id="9789139at2"/>
<dbReference type="CDD" id="cd10033">
    <property type="entry name" value="UDG_like"/>
    <property type="match status" value="1"/>
</dbReference>
<dbReference type="PANTHER" id="PTHR42160">
    <property type="entry name" value="URACIL-DNA GLYCOSYLASE SUPERFAMILY PROTEIN"/>
    <property type="match status" value="1"/>
</dbReference>
<dbReference type="Gene3D" id="3.40.470.10">
    <property type="entry name" value="Uracil-DNA glycosylase-like domain"/>
    <property type="match status" value="1"/>
</dbReference>
<dbReference type="InterPro" id="IPR005122">
    <property type="entry name" value="Uracil-DNA_glycosylase-like"/>
</dbReference>
<dbReference type="InterPro" id="IPR047124">
    <property type="entry name" value="HI_0220.2"/>
</dbReference>
<dbReference type="InterPro" id="IPR036895">
    <property type="entry name" value="Uracil-DNA_glycosylase-like_sf"/>
</dbReference>
<name>A0A437QPV9_9PROT</name>
<dbReference type="RefSeq" id="WP_127766011.1">
    <property type="nucleotide sequence ID" value="NZ_SADE01000002.1"/>
</dbReference>
<evidence type="ECO:0000313" key="2">
    <source>
        <dbReference type="EMBL" id="RVU36535.1"/>
    </source>
</evidence>
<sequence length="197" mass="22184">MTLTDLETCLAKVRACRTCEADLPLGPRPVVRIAPGARLLIIGQAPGTKVHESGIPWNDASGDRLRDWLNIDHDVFYDPSKVAIMPMGFCYPGRDPKGGDLPPRPECAPQWHDTLLNFLPGIELTILVGSYAQKRYLAETKSRTMTDTVRDFRKHLETGYLPTPHPSWRTTAWQKKNPWFDTDLLPVLRERAALLVA</sequence>
<keyword evidence="3" id="KW-1185">Reference proteome</keyword>
<dbReference type="Pfam" id="PF03167">
    <property type="entry name" value="UDG"/>
    <property type="match status" value="1"/>
</dbReference>
<dbReference type="SUPFAM" id="SSF52141">
    <property type="entry name" value="Uracil-DNA glycosylase-like"/>
    <property type="match status" value="1"/>
</dbReference>
<dbReference type="SMART" id="SM00987">
    <property type="entry name" value="UreE_C"/>
    <property type="match status" value="1"/>
</dbReference>
<dbReference type="AlphaFoldDB" id="A0A437QPV9"/>
<accession>A0A437QPV9</accession>
<evidence type="ECO:0000259" key="1">
    <source>
        <dbReference type="SMART" id="SM00986"/>
    </source>
</evidence>
<dbReference type="SMART" id="SM00986">
    <property type="entry name" value="UDG"/>
    <property type="match status" value="1"/>
</dbReference>
<protein>
    <submittedName>
        <fullName evidence="2">Uracil-DNA glycosylase family protein</fullName>
    </submittedName>
</protein>
<reference evidence="3" key="1">
    <citation type="submission" date="2019-01" db="EMBL/GenBank/DDBJ databases">
        <title>Gri0909 isolated from a small marine red alga.</title>
        <authorList>
            <person name="Kim J."/>
            <person name="Jeong S.E."/>
            <person name="Jeon C.O."/>
        </authorList>
    </citation>
    <scope>NUCLEOTIDE SEQUENCE [LARGE SCALE GENOMIC DNA]</scope>
    <source>
        <strain evidence="3">Gri0909</strain>
    </source>
</reference>
<proteinExistence type="predicted"/>
<dbReference type="EMBL" id="SADE01000002">
    <property type="protein sequence ID" value="RVU36535.1"/>
    <property type="molecule type" value="Genomic_DNA"/>
</dbReference>
<dbReference type="PANTHER" id="PTHR42160:SF1">
    <property type="entry name" value="URACIL-DNA GLYCOSYLASE SUPERFAMILY PROTEIN"/>
    <property type="match status" value="1"/>
</dbReference>
<feature type="domain" description="Uracil-DNA glycosylase-like" evidence="1">
    <location>
        <begin position="30"/>
        <end position="189"/>
    </location>
</feature>
<organism evidence="2 3">
    <name type="scientific">Hwanghaeella grinnelliae</name>
    <dbReference type="NCBI Taxonomy" id="2500179"/>
    <lineage>
        <taxon>Bacteria</taxon>
        <taxon>Pseudomonadati</taxon>
        <taxon>Pseudomonadota</taxon>
        <taxon>Alphaproteobacteria</taxon>
        <taxon>Rhodospirillales</taxon>
        <taxon>Rhodospirillaceae</taxon>
        <taxon>Hwanghaeella</taxon>
    </lineage>
</organism>
<gene>
    <name evidence="2" type="ORF">EOI86_15210</name>
</gene>
<comment type="caution">
    <text evidence="2">The sequence shown here is derived from an EMBL/GenBank/DDBJ whole genome shotgun (WGS) entry which is preliminary data.</text>
</comment>
<dbReference type="Proteomes" id="UP000287447">
    <property type="component" value="Unassembled WGS sequence"/>
</dbReference>
<evidence type="ECO:0000313" key="3">
    <source>
        <dbReference type="Proteomes" id="UP000287447"/>
    </source>
</evidence>